<sequence>MQNSILMMVVAFYLMGVTRSEIENSDLGRFPKENNEPIVNQMINDANDTFSISKNSTDDQEIWRPIRNVGSNFRRYDRFGRPTRNRSRNAEIINGLLQMTYIRNLSAIG</sequence>
<protein>
    <submittedName>
        <fullName evidence="3">Uncharacterized protein</fullName>
    </submittedName>
</protein>
<dbReference type="WBParaSite" id="nRc.2.0.1.t03599-RA">
    <property type="protein sequence ID" value="nRc.2.0.1.t03599-RA"/>
    <property type="gene ID" value="nRc.2.0.1.g03599"/>
</dbReference>
<evidence type="ECO:0000256" key="1">
    <source>
        <dbReference type="SAM" id="SignalP"/>
    </source>
</evidence>
<dbReference type="Proteomes" id="UP000887565">
    <property type="component" value="Unplaced"/>
</dbReference>
<feature type="signal peptide" evidence="1">
    <location>
        <begin position="1"/>
        <end position="20"/>
    </location>
</feature>
<reference evidence="3" key="1">
    <citation type="submission" date="2022-11" db="UniProtKB">
        <authorList>
            <consortium name="WormBaseParasite"/>
        </authorList>
    </citation>
    <scope>IDENTIFICATION</scope>
</reference>
<accession>A0A915HPF5</accession>
<feature type="chain" id="PRO_5036995567" evidence="1">
    <location>
        <begin position="21"/>
        <end position="109"/>
    </location>
</feature>
<dbReference type="AlphaFoldDB" id="A0A915HPF5"/>
<keyword evidence="2" id="KW-1185">Reference proteome</keyword>
<organism evidence="2 3">
    <name type="scientific">Romanomermis culicivorax</name>
    <name type="common">Nematode worm</name>
    <dbReference type="NCBI Taxonomy" id="13658"/>
    <lineage>
        <taxon>Eukaryota</taxon>
        <taxon>Metazoa</taxon>
        <taxon>Ecdysozoa</taxon>
        <taxon>Nematoda</taxon>
        <taxon>Enoplea</taxon>
        <taxon>Dorylaimia</taxon>
        <taxon>Mermithida</taxon>
        <taxon>Mermithoidea</taxon>
        <taxon>Mermithidae</taxon>
        <taxon>Romanomermis</taxon>
    </lineage>
</organism>
<evidence type="ECO:0000313" key="3">
    <source>
        <dbReference type="WBParaSite" id="nRc.2.0.1.t03599-RA"/>
    </source>
</evidence>
<keyword evidence="1" id="KW-0732">Signal</keyword>
<proteinExistence type="predicted"/>
<name>A0A915HPF5_ROMCU</name>
<evidence type="ECO:0000313" key="2">
    <source>
        <dbReference type="Proteomes" id="UP000887565"/>
    </source>
</evidence>